<evidence type="ECO:0000313" key="4">
    <source>
        <dbReference type="Proteomes" id="UP000199024"/>
    </source>
</evidence>
<evidence type="ECO:0000256" key="2">
    <source>
        <dbReference type="SAM" id="Phobius"/>
    </source>
</evidence>
<keyword evidence="4" id="KW-1185">Reference proteome</keyword>
<evidence type="ECO:0000313" key="3">
    <source>
        <dbReference type="EMBL" id="SFS06445.1"/>
    </source>
</evidence>
<proteinExistence type="predicted"/>
<dbReference type="InterPro" id="IPR036259">
    <property type="entry name" value="MFS_trans_sf"/>
</dbReference>
<feature type="coiled-coil region" evidence="1">
    <location>
        <begin position="125"/>
        <end position="166"/>
    </location>
</feature>
<evidence type="ECO:0008006" key="5">
    <source>
        <dbReference type="Google" id="ProtNLM"/>
    </source>
</evidence>
<feature type="transmembrane region" description="Helical" evidence="2">
    <location>
        <begin position="12"/>
        <end position="36"/>
    </location>
</feature>
<evidence type="ECO:0000256" key="1">
    <source>
        <dbReference type="SAM" id="Coils"/>
    </source>
</evidence>
<keyword evidence="1" id="KW-0175">Coiled coil</keyword>
<dbReference type="Proteomes" id="UP000199024">
    <property type="component" value="Unassembled WGS sequence"/>
</dbReference>
<dbReference type="OrthoDB" id="7255862at2"/>
<dbReference type="STRING" id="474950.SAMN05421771_1210"/>
<feature type="transmembrane region" description="Helical" evidence="2">
    <location>
        <begin position="183"/>
        <end position="202"/>
    </location>
</feature>
<gene>
    <name evidence="3" type="ORF">SAMN05421771_1210</name>
</gene>
<name>A0A1I6LSI1_9BACT</name>
<dbReference type="SUPFAM" id="SSF103473">
    <property type="entry name" value="MFS general substrate transporter"/>
    <property type="match status" value="1"/>
</dbReference>
<keyword evidence="2" id="KW-1133">Transmembrane helix</keyword>
<accession>A0A1I6LSI1</accession>
<dbReference type="PROSITE" id="PS51257">
    <property type="entry name" value="PROKAR_LIPOPROTEIN"/>
    <property type="match status" value="1"/>
</dbReference>
<protein>
    <recommendedName>
        <fullName evidence="5">Double zinc ribbon</fullName>
    </recommendedName>
</protein>
<dbReference type="AlphaFoldDB" id="A0A1I6LSI1"/>
<sequence>MVSKGVRLSEKWFQRGLWVIALLFASCLIGLGALVVGDLPKVEKPVDAEQFMDQTRLRPVRAQIKADDEQLEANSDATQRAHDALSHAQNAYNSEHESFEAWIATRSATQQNDQNAEVLARTHTLDALKATQREMEKKVEVLESEQTDLQQQKAAHEKTLEEIRIAGQGGYDRAVARMELRVFGLRLLLTLPLLLLAVWLFLKRRKGPRWPFVWGFIFFALFTFFFELVPYLPSYGGYFRYLVGIALTVWGGNYAIAALRTYLEKQRAAEQRPEEDRRKDLGYEMAQMRLSKRICPACERPIDTSDVSGNFCMHCGLRVFENCPRCQTRQTSFSHFCRACGLVKNDAPPEEPLPPANPT</sequence>
<keyword evidence="2" id="KW-0472">Membrane</keyword>
<dbReference type="EMBL" id="FOZL01000001">
    <property type="protein sequence ID" value="SFS06445.1"/>
    <property type="molecule type" value="Genomic_DNA"/>
</dbReference>
<dbReference type="RefSeq" id="WP_089837528.1">
    <property type="nucleotide sequence ID" value="NZ_FOZL01000001.1"/>
</dbReference>
<organism evidence="3 4">
    <name type="scientific">Granulicella pectinivorans</name>
    <dbReference type="NCBI Taxonomy" id="474950"/>
    <lineage>
        <taxon>Bacteria</taxon>
        <taxon>Pseudomonadati</taxon>
        <taxon>Acidobacteriota</taxon>
        <taxon>Terriglobia</taxon>
        <taxon>Terriglobales</taxon>
        <taxon>Acidobacteriaceae</taxon>
        <taxon>Granulicella</taxon>
    </lineage>
</organism>
<feature type="transmembrane region" description="Helical" evidence="2">
    <location>
        <begin position="238"/>
        <end position="263"/>
    </location>
</feature>
<feature type="transmembrane region" description="Helical" evidence="2">
    <location>
        <begin position="214"/>
        <end position="232"/>
    </location>
</feature>
<reference evidence="3 4" key="1">
    <citation type="submission" date="2016-10" db="EMBL/GenBank/DDBJ databases">
        <authorList>
            <person name="de Groot N.N."/>
        </authorList>
    </citation>
    <scope>NUCLEOTIDE SEQUENCE [LARGE SCALE GENOMIC DNA]</scope>
    <source>
        <strain evidence="3 4">DSM 21001</strain>
    </source>
</reference>
<keyword evidence="2" id="KW-0812">Transmembrane</keyword>